<comment type="subcellular location">
    <subcellularLocation>
        <location evidence="1">Cell outer membrane</location>
    </subcellularLocation>
</comment>
<dbReference type="InterPro" id="IPR051906">
    <property type="entry name" value="TolC-like"/>
</dbReference>
<dbReference type="Gene3D" id="1.20.1600.10">
    <property type="entry name" value="Outer membrane efflux proteins (OEP)"/>
    <property type="match status" value="1"/>
</dbReference>
<evidence type="ECO:0000313" key="6">
    <source>
        <dbReference type="EMBL" id="GGX84761.1"/>
    </source>
</evidence>
<sequence>MFALSSLAVAILLLGGCAITPKPLDQAGRLASLNTDRQNMFAGQEALSGPVTLQETMARALKYNLDYRVKLLEEALAQRQLDLTSMDLLPKLTLGAGYSHRDNDAASSSQDVVTGKQSLVPSISSERTRLNADLSMTWNVLDFGVSYYGAQQQADRVLILQERKRKVAHQLMLQARQAYWLAVGAQRLEPKISSLLIEAEAALDDAKKVEQEKLRSPLESLSYQRQLLDVIRQMTQIRNMLVQAKPRLAAIMNLSPGISFTVAEPTQLSEPKLGLSLGKMEEMALSNRPEMMEARYNERIGVLETRKAVAKLLPGLELSIGGHYDDNKFLVNQGWNDAGLRVSWNLFNLLNAGAIRRSADAQLKVAQEQRMALNMAVLTQVHVAWLDYQGRTRQFALEHDIFAVEKRLKEYNSNATQSNAQGRLPSILASANAVLSELRLYQGYGDLQNAYGQIAVTVGLDPLPAEVGAHDVATLGAALQDVSARVEQTLAGGV</sequence>
<dbReference type="EMBL" id="BMYW01000002">
    <property type="protein sequence ID" value="GGX84761.1"/>
    <property type="molecule type" value="Genomic_DNA"/>
</dbReference>
<comment type="caution">
    <text evidence="6">The sequence shown here is derived from an EMBL/GenBank/DDBJ whole genome shotgun (WGS) entry which is preliminary data.</text>
</comment>
<proteinExistence type="predicted"/>
<accession>A0ABQ2YJ91</accession>
<dbReference type="SUPFAM" id="SSF56954">
    <property type="entry name" value="Outer membrane efflux proteins (OEP)"/>
    <property type="match status" value="1"/>
</dbReference>
<evidence type="ECO:0000256" key="5">
    <source>
        <dbReference type="ARBA" id="ARBA00023237"/>
    </source>
</evidence>
<keyword evidence="5" id="KW-0998">Cell outer membrane</keyword>
<evidence type="ECO:0000256" key="1">
    <source>
        <dbReference type="ARBA" id="ARBA00004442"/>
    </source>
</evidence>
<dbReference type="PANTHER" id="PTHR30026:SF20">
    <property type="entry name" value="OUTER MEMBRANE PROTEIN TOLC"/>
    <property type="match status" value="1"/>
</dbReference>
<keyword evidence="4" id="KW-0472">Membrane</keyword>
<evidence type="ECO:0000256" key="2">
    <source>
        <dbReference type="ARBA" id="ARBA00022452"/>
    </source>
</evidence>
<gene>
    <name evidence="6" type="ORF">GCM10011290_10610</name>
</gene>
<evidence type="ECO:0008006" key="8">
    <source>
        <dbReference type="Google" id="ProtNLM"/>
    </source>
</evidence>
<evidence type="ECO:0000313" key="7">
    <source>
        <dbReference type="Proteomes" id="UP000600877"/>
    </source>
</evidence>
<keyword evidence="3" id="KW-0812">Transmembrane</keyword>
<reference evidence="7" key="1">
    <citation type="journal article" date="2019" name="Int. J. Syst. Evol. Microbiol.">
        <title>The Global Catalogue of Microorganisms (GCM) 10K type strain sequencing project: providing services to taxonomists for standard genome sequencing and annotation.</title>
        <authorList>
            <consortium name="The Broad Institute Genomics Platform"/>
            <consortium name="The Broad Institute Genome Sequencing Center for Infectious Disease"/>
            <person name="Wu L."/>
            <person name="Ma J."/>
        </authorList>
    </citation>
    <scope>NUCLEOTIDE SEQUENCE [LARGE SCALE GENOMIC DNA]</scope>
    <source>
        <strain evidence="7">KCTC 32041</strain>
    </source>
</reference>
<dbReference type="PANTHER" id="PTHR30026">
    <property type="entry name" value="OUTER MEMBRANE PROTEIN TOLC"/>
    <property type="match status" value="1"/>
</dbReference>
<keyword evidence="7" id="KW-1185">Reference proteome</keyword>
<organism evidence="6 7">
    <name type="scientific">Vogesella alkaliphila</name>
    <dbReference type="NCBI Taxonomy" id="1193621"/>
    <lineage>
        <taxon>Bacteria</taxon>
        <taxon>Pseudomonadati</taxon>
        <taxon>Pseudomonadota</taxon>
        <taxon>Betaproteobacteria</taxon>
        <taxon>Neisseriales</taxon>
        <taxon>Chromobacteriaceae</taxon>
        <taxon>Vogesella</taxon>
    </lineage>
</organism>
<keyword evidence="2" id="KW-1134">Transmembrane beta strand</keyword>
<dbReference type="Proteomes" id="UP000600877">
    <property type="component" value="Unassembled WGS sequence"/>
</dbReference>
<evidence type="ECO:0000256" key="4">
    <source>
        <dbReference type="ARBA" id="ARBA00023136"/>
    </source>
</evidence>
<protein>
    <recommendedName>
        <fullName evidence="8">Transporter</fullName>
    </recommendedName>
</protein>
<name>A0ABQ2YJ91_9NEIS</name>
<evidence type="ECO:0000256" key="3">
    <source>
        <dbReference type="ARBA" id="ARBA00022692"/>
    </source>
</evidence>